<dbReference type="SUPFAM" id="SSF48576">
    <property type="entry name" value="Terpenoid synthases"/>
    <property type="match status" value="1"/>
</dbReference>
<dbReference type="Gene3D" id="1.10.600.10">
    <property type="entry name" value="Farnesyl Diphosphate Synthase"/>
    <property type="match status" value="1"/>
</dbReference>
<dbReference type="GeneID" id="4395070"/>
<dbReference type="HOGENOM" id="CLU_042677_0_0_1"/>
<dbReference type="STRING" id="306901.Q2GRH4"/>
<keyword evidence="3" id="KW-1185">Reference proteome</keyword>
<dbReference type="OrthoDB" id="6921389at2759"/>
<dbReference type="VEuPathDB" id="FungiDB:CHGG_09430"/>
<evidence type="ECO:0000313" key="2">
    <source>
        <dbReference type="EMBL" id="EAQ85416.1"/>
    </source>
</evidence>
<sequence length="385" mass="42757">MADDHHNDNHHDHSQPPPTAEPTSPTAEPLSLAHYNTHGFCQHQSPTFPLARHRHEALANAGCQAARRDWARLIGPGAPHEFGACNPVNGNFVALLFPLCRVERLGVVGYVVEYSFLHDSVVEGLGEESSAQPDKFGLGELETTRPNIKAGRKQMQAKIVSLLSDIDKAGAARIMAVWKAMLSRTLRDKTKDFANLEEYIEFRSIDTGGAFGEALMLFGLGMTLTAEEDALLAHITQPCYASFALVNDYFSFDREWGDTQSKPGASKPIINAVWLYMQWRGVSVAVAKRLVAAASNRYEARFLELCERFRNEHKPISPKLDLYLRGLSYQVSGNVVWSLNCPRYYPGFRYDPNAGLEDTITLGLRAKKRLAGERDAESSVVLHCA</sequence>
<dbReference type="RefSeq" id="XP_001227357.1">
    <property type="nucleotide sequence ID" value="XM_001227356.1"/>
</dbReference>
<dbReference type="eggNOG" id="ENOG502SPMF">
    <property type="taxonomic scope" value="Eukaryota"/>
</dbReference>
<dbReference type="OMA" id="IYCPRYH"/>
<dbReference type="Proteomes" id="UP000001056">
    <property type="component" value="Unassembled WGS sequence"/>
</dbReference>
<organism evidence="2 3">
    <name type="scientific">Chaetomium globosum (strain ATCC 6205 / CBS 148.51 / DSM 1962 / NBRC 6347 / NRRL 1970)</name>
    <name type="common">Soil fungus</name>
    <dbReference type="NCBI Taxonomy" id="306901"/>
    <lineage>
        <taxon>Eukaryota</taxon>
        <taxon>Fungi</taxon>
        <taxon>Dikarya</taxon>
        <taxon>Ascomycota</taxon>
        <taxon>Pezizomycotina</taxon>
        <taxon>Sordariomycetes</taxon>
        <taxon>Sordariomycetidae</taxon>
        <taxon>Sordariales</taxon>
        <taxon>Chaetomiaceae</taxon>
        <taxon>Chaetomium</taxon>
    </lineage>
</organism>
<accession>Q2GRH4</accession>
<feature type="region of interest" description="Disordered" evidence="1">
    <location>
        <begin position="1"/>
        <end position="31"/>
    </location>
</feature>
<name>Q2GRH4_CHAGB</name>
<proteinExistence type="predicted"/>
<dbReference type="Pfam" id="PF19086">
    <property type="entry name" value="Terpene_syn_C_2"/>
    <property type="match status" value="1"/>
</dbReference>
<reference evidence="3" key="1">
    <citation type="journal article" date="2015" name="Genome Announc.">
        <title>Draft genome sequence of the cellulolytic fungus Chaetomium globosum.</title>
        <authorList>
            <person name="Cuomo C.A."/>
            <person name="Untereiner W.A."/>
            <person name="Ma L.-J."/>
            <person name="Grabherr M."/>
            <person name="Birren B.W."/>
        </authorList>
    </citation>
    <scope>NUCLEOTIDE SEQUENCE [LARGE SCALE GENOMIC DNA]</scope>
    <source>
        <strain evidence="3">ATCC 6205 / CBS 148.51 / DSM 1962 / NBRC 6347 / NRRL 1970</strain>
    </source>
</reference>
<dbReference type="InterPro" id="IPR008949">
    <property type="entry name" value="Isoprenoid_synthase_dom_sf"/>
</dbReference>
<evidence type="ECO:0000256" key="1">
    <source>
        <dbReference type="SAM" id="MobiDB-lite"/>
    </source>
</evidence>
<evidence type="ECO:0008006" key="4">
    <source>
        <dbReference type="Google" id="ProtNLM"/>
    </source>
</evidence>
<evidence type="ECO:0000313" key="3">
    <source>
        <dbReference type="Proteomes" id="UP000001056"/>
    </source>
</evidence>
<gene>
    <name evidence="2" type="ORF">CHGG_09430</name>
</gene>
<dbReference type="InParanoid" id="Q2GRH4"/>
<dbReference type="AlphaFoldDB" id="Q2GRH4"/>
<protein>
    <recommendedName>
        <fullName evidence="4">Terpene synthase</fullName>
    </recommendedName>
</protein>
<dbReference type="EMBL" id="CH408034">
    <property type="protein sequence ID" value="EAQ85416.1"/>
    <property type="molecule type" value="Genomic_DNA"/>
</dbReference>
<feature type="compositionally biased region" description="Basic and acidic residues" evidence="1">
    <location>
        <begin position="1"/>
        <end position="14"/>
    </location>
</feature>